<evidence type="ECO:0000313" key="4">
    <source>
        <dbReference type="Proteomes" id="UP000251314"/>
    </source>
</evidence>
<dbReference type="Proteomes" id="UP000251314">
    <property type="component" value="Unassembled WGS sequence"/>
</dbReference>
<dbReference type="AlphaFoldDB" id="A0A329RA20"/>
<gene>
    <name evidence="3" type="ORF">PC110_g22020</name>
</gene>
<protein>
    <recommendedName>
        <fullName evidence="2">Reverse transcriptase Ty1/copia-type domain-containing protein</fullName>
    </recommendedName>
</protein>
<dbReference type="STRING" id="29920.A0A329RA20"/>
<dbReference type="InterPro" id="IPR013103">
    <property type="entry name" value="RVT_2"/>
</dbReference>
<name>A0A329RA20_9STRA</name>
<dbReference type="Pfam" id="PF07727">
    <property type="entry name" value="RVT_2"/>
    <property type="match status" value="1"/>
</dbReference>
<accession>A0A329RA20</accession>
<evidence type="ECO:0000259" key="2">
    <source>
        <dbReference type="Pfam" id="PF07727"/>
    </source>
</evidence>
<dbReference type="OrthoDB" id="113082at2759"/>
<evidence type="ECO:0000256" key="1">
    <source>
        <dbReference type="SAM" id="MobiDB-lite"/>
    </source>
</evidence>
<keyword evidence="4" id="KW-1185">Reference proteome</keyword>
<proteinExistence type="predicted"/>
<dbReference type="EMBL" id="MJFZ01001699">
    <property type="protein sequence ID" value="RAW21537.1"/>
    <property type="molecule type" value="Genomic_DNA"/>
</dbReference>
<organism evidence="3 4">
    <name type="scientific">Phytophthora cactorum</name>
    <dbReference type="NCBI Taxonomy" id="29920"/>
    <lineage>
        <taxon>Eukaryota</taxon>
        <taxon>Sar</taxon>
        <taxon>Stramenopiles</taxon>
        <taxon>Oomycota</taxon>
        <taxon>Peronosporomycetes</taxon>
        <taxon>Peronosporales</taxon>
        <taxon>Peronosporaceae</taxon>
        <taxon>Phytophthora</taxon>
    </lineage>
</organism>
<reference evidence="3 4" key="1">
    <citation type="submission" date="2018-01" db="EMBL/GenBank/DDBJ databases">
        <title>Draft genome of the strawberry crown rot pathogen Phytophthora cactorum.</title>
        <authorList>
            <person name="Armitage A.D."/>
            <person name="Lysoe E."/>
            <person name="Nellist C.F."/>
            <person name="Harrison R.J."/>
            <person name="Brurberg M.B."/>
        </authorList>
    </citation>
    <scope>NUCLEOTIDE SEQUENCE [LARGE SCALE GENOMIC DNA]</scope>
    <source>
        <strain evidence="3 4">10300</strain>
    </source>
</reference>
<comment type="caution">
    <text evidence="3">The sequence shown here is derived from an EMBL/GenBank/DDBJ whole genome shotgun (WGS) entry which is preliminary data.</text>
</comment>
<feature type="region of interest" description="Disordered" evidence="1">
    <location>
        <begin position="123"/>
        <end position="145"/>
    </location>
</feature>
<feature type="domain" description="Reverse transcriptase Ty1/copia-type" evidence="2">
    <location>
        <begin position="324"/>
        <end position="396"/>
    </location>
</feature>
<evidence type="ECO:0000313" key="3">
    <source>
        <dbReference type="EMBL" id="RAW21537.1"/>
    </source>
</evidence>
<sequence length="427" mass="46691">MGYAKHSESYRILNLTNGNINEVRSVEFQEDWTVERSYVGHLLSNRHGKGRYVLPAIIPYVHLPVLNPVTHGSKRSSVEPDDRPTKRCRCDDRAVCDLPVETGGGPAAVSTDASGRWLLSGNEVPASSAEAQTQPTPAGVPQSGGHAPGFEPFMHDGSGLGIVDLPNSGHGDTVQILPNCDGSPSVGGTNGGDIANGNSAESMDPNADEEDTIAFGDPAGLMDRVVSYDEMQDSGAGDHEDYDVEADGWRGAASRAATSFRRSTRVRRPNIRLKDYDVEIPASLVIQAVNLLLEPQSVDEALQSPVAEKWVEALNKEFGDLMRNNTWILVERPKGKKILSSKWVFVRKRNRRGEVIRHRARIIIKGCQQAYGVNVWDTYAAVVSFEAVKVGLAASITLWPIVRTHRLCDGILERTNWGRRGNIHEDA</sequence>
<dbReference type="VEuPathDB" id="FungiDB:PC110_g22020"/>